<dbReference type="OrthoDB" id="2932110at2"/>
<gene>
    <name evidence="3" type="ORF">PGLA_25745</name>
</gene>
<evidence type="ECO:0000313" key="4">
    <source>
        <dbReference type="Proteomes" id="UP000076967"/>
    </source>
</evidence>
<sequence length="91" mass="9953">MSKRDFSSMQTNTPISQANNAVDRLHQSITQAVSHPTEQLVDQAQNSLAHAEHAVQALQGSENELAAEQTEAWLVEEKSRLAAVNVSEVND</sequence>
<keyword evidence="1" id="KW-0175">Coiled coil</keyword>
<evidence type="ECO:0000256" key="2">
    <source>
        <dbReference type="SAM" id="MobiDB-lite"/>
    </source>
</evidence>
<organism evidence="3 4">
    <name type="scientific">Paenibacillus glacialis</name>
    <dbReference type="NCBI Taxonomy" id="494026"/>
    <lineage>
        <taxon>Bacteria</taxon>
        <taxon>Bacillati</taxon>
        <taxon>Bacillota</taxon>
        <taxon>Bacilli</taxon>
        <taxon>Bacillales</taxon>
        <taxon>Paenibacillaceae</taxon>
        <taxon>Paenibacillus</taxon>
    </lineage>
</organism>
<evidence type="ECO:0000256" key="1">
    <source>
        <dbReference type="SAM" id="Coils"/>
    </source>
</evidence>
<evidence type="ECO:0008006" key="5">
    <source>
        <dbReference type="Google" id="ProtNLM"/>
    </source>
</evidence>
<keyword evidence="4" id="KW-1185">Reference proteome</keyword>
<proteinExistence type="predicted"/>
<dbReference type="STRING" id="494026.PGLA_25745"/>
<evidence type="ECO:0000313" key="3">
    <source>
        <dbReference type="EMBL" id="OAB32892.1"/>
    </source>
</evidence>
<accession>A0A168BYV3</accession>
<protein>
    <recommendedName>
        <fullName evidence="5">DUF2564 domain-containing protein</fullName>
    </recommendedName>
</protein>
<feature type="compositionally biased region" description="Polar residues" evidence="2">
    <location>
        <begin position="7"/>
        <end position="20"/>
    </location>
</feature>
<name>A0A168BYV3_9BACL</name>
<feature type="region of interest" description="Disordered" evidence="2">
    <location>
        <begin position="1"/>
        <end position="20"/>
    </location>
</feature>
<reference evidence="3 4" key="1">
    <citation type="submission" date="2016-03" db="EMBL/GenBank/DDBJ databases">
        <title>Draft genome sequence of Paenibacillus glacialis DSM 22343.</title>
        <authorList>
            <person name="Shin S.-K."/>
            <person name="Yi H."/>
        </authorList>
    </citation>
    <scope>NUCLEOTIDE SEQUENCE [LARGE SCALE GENOMIC DNA]</scope>
    <source>
        <strain evidence="3 4">DSM 22343</strain>
    </source>
</reference>
<dbReference type="AlphaFoldDB" id="A0A168BYV3"/>
<dbReference type="Proteomes" id="UP000076967">
    <property type="component" value="Unassembled WGS sequence"/>
</dbReference>
<comment type="caution">
    <text evidence="3">The sequence shown here is derived from an EMBL/GenBank/DDBJ whole genome shotgun (WGS) entry which is preliminary data.</text>
</comment>
<dbReference type="RefSeq" id="WP_068538056.1">
    <property type="nucleotide sequence ID" value="NZ_LVJH01000074.1"/>
</dbReference>
<feature type="coiled-coil region" evidence="1">
    <location>
        <begin position="41"/>
        <end position="71"/>
    </location>
</feature>
<dbReference type="EMBL" id="LVJH01000074">
    <property type="protein sequence ID" value="OAB32892.1"/>
    <property type="molecule type" value="Genomic_DNA"/>
</dbReference>